<dbReference type="AlphaFoldDB" id="A0A940SKD5"/>
<reference evidence="6" key="1">
    <citation type="submission" date="2021-04" db="EMBL/GenBank/DDBJ databases">
        <title>Genome seq and assembly of Bacillus sp.</title>
        <authorList>
            <person name="Chhetri G."/>
        </authorList>
    </citation>
    <scope>NUCLEOTIDE SEQUENCE</scope>
    <source>
        <strain evidence="6">RG28</strain>
    </source>
</reference>
<keyword evidence="3 5" id="KW-0904">Protein phosphatase</keyword>
<evidence type="ECO:0000256" key="2">
    <source>
        <dbReference type="ARBA" id="ARBA00022801"/>
    </source>
</evidence>
<dbReference type="InterPro" id="IPR016667">
    <property type="entry name" value="Caps_polysacc_synth_CpsB/CapC"/>
</dbReference>
<gene>
    <name evidence="6" type="ORF">J5Y03_07995</name>
</gene>
<evidence type="ECO:0000313" key="6">
    <source>
        <dbReference type="EMBL" id="MBP0725133.1"/>
    </source>
</evidence>
<evidence type="ECO:0000256" key="5">
    <source>
        <dbReference type="PIRNR" id="PIRNR016557"/>
    </source>
</evidence>
<evidence type="ECO:0000313" key="7">
    <source>
        <dbReference type="Proteomes" id="UP000682134"/>
    </source>
</evidence>
<dbReference type="GO" id="GO:0004725">
    <property type="term" value="F:protein tyrosine phosphatase activity"/>
    <property type="evidence" value="ECO:0007669"/>
    <property type="project" value="UniProtKB-UniRule"/>
</dbReference>
<dbReference type="EMBL" id="JAGIYQ010000004">
    <property type="protein sequence ID" value="MBP0725133.1"/>
    <property type="molecule type" value="Genomic_DNA"/>
</dbReference>
<dbReference type="GO" id="GO:0030145">
    <property type="term" value="F:manganese ion binding"/>
    <property type="evidence" value="ECO:0007669"/>
    <property type="project" value="UniProtKB-UniRule"/>
</dbReference>
<dbReference type="InterPro" id="IPR016195">
    <property type="entry name" value="Pol/histidinol_Pase-like"/>
</dbReference>
<dbReference type="PIRSF" id="PIRSF016557">
    <property type="entry name" value="Caps_synth_CpsB"/>
    <property type="match status" value="1"/>
</dbReference>
<dbReference type="SUPFAM" id="SSF89550">
    <property type="entry name" value="PHP domain-like"/>
    <property type="match status" value="1"/>
</dbReference>
<sequence length="255" mass="28493">MIDLHCHILPGLDDGATDMTVSLQMARQAVEQGINCIIATPHIRSKSYNVTKSMVKESVQALNEELLSQNIPLKIFPGHEIRVTSAFEDEFSAGEYCYLDEEGKYLLVEFSSTFVPETAEQLIYNLTCDDVIPVIAHPERNAIFHSNPDLLCTLVEAGALTQITAGSLSGKFGKQVQKFSYQLVKNNLAHVIASDAHNTSGRGFFMREAYEKIGKTFGEHTKRSFEDNAQLVFSGSSIKKRQPMPITRRIFPNMF</sequence>
<dbReference type="Proteomes" id="UP000682134">
    <property type="component" value="Unassembled WGS sequence"/>
</dbReference>
<comment type="similarity">
    <text evidence="1 5">Belongs to the metallo-dependent hydrolases superfamily. CpsB/CapC family.</text>
</comment>
<evidence type="ECO:0000256" key="3">
    <source>
        <dbReference type="ARBA" id="ARBA00022912"/>
    </source>
</evidence>
<dbReference type="RefSeq" id="WP_209404360.1">
    <property type="nucleotide sequence ID" value="NZ_JAGIYQ010000004.1"/>
</dbReference>
<keyword evidence="7" id="KW-1185">Reference proteome</keyword>
<proteinExistence type="inferred from homology"/>
<dbReference type="PANTHER" id="PTHR39181:SF1">
    <property type="entry name" value="TYROSINE-PROTEIN PHOSPHATASE YWQE"/>
    <property type="match status" value="1"/>
</dbReference>
<dbReference type="Pfam" id="PF19567">
    <property type="entry name" value="CpsB_CapC"/>
    <property type="match status" value="1"/>
</dbReference>
<dbReference type="Gene3D" id="3.20.20.140">
    <property type="entry name" value="Metal-dependent hydrolases"/>
    <property type="match status" value="1"/>
</dbReference>
<comment type="catalytic activity">
    <reaction evidence="4 5">
        <text>O-phospho-L-tyrosyl-[protein] + H2O = L-tyrosyl-[protein] + phosphate</text>
        <dbReference type="Rhea" id="RHEA:10684"/>
        <dbReference type="Rhea" id="RHEA-COMP:10136"/>
        <dbReference type="Rhea" id="RHEA-COMP:20101"/>
        <dbReference type="ChEBI" id="CHEBI:15377"/>
        <dbReference type="ChEBI" id="CHEBI:43474"/>
        <dbReference type="ChEBI" id="CHEBI:46858"/>
        <dbReference type="ChEBI" id="CHEBI:61978"/>
        <dbReference type="EC" id="3.1.3.48"/>
    </reaction>
</comment>
<dbReference type="EC" id="3.1.3.48" evidence="5"/>
<keyword evidence="2 5" id="KW-0378">Hydrolase</keyword>
<organism evidence="6 7">
    <name type="scientific">Gottfriedia endophytica</name>
    <dbReference type="NCBI Taxonomy" id="2820819"/>
    <lineage>
        <taxon>Bacteria</taxon>
        <taxon>Bacillati</taxon>
        <taxon>Bacillota</taxon>
        <taxon>Bacilli</taxon>
        <taxon>Bacillales</taxon>
        <taxon>Bacillaceae</taxon>
        <taxon>Gottfriedia</taxon>
    </lineage>
</organism>
<name>A0A940SKD5_9BACI</name>
<accession>A0A940SKD5</accession>
<comment type="caution">
    <text evidence="6">The sequence shown here is derived from an EMBL/GenBank/DDBJ whole genome shotgun (WGS) entry which is preliminary data.</text>
</comment>
<dbReference type="PANTHER" id="PTHR39181">
    <property type="entry name" value="TYROSINE-PROTEIN PHOSPHATASE YWQE"/>
    <property type="match status" value="1"/>
</dbReference>
<evidence type="ECO:0000256" key="4">
    <source>
        <dbReference type="ARBA" id="ARBA00051722"/>
    </source>
</evidence>
<evidence type="ECO:0000256" key="1">
    <source>
        <dbReference type="ARBA" id="ARBA00005750"/>
    </source>
</evidence>
<protein>
    <recommendedName>
        <fullName evidence="5">Tyrosine-protein phosphatase</fullName>
        <ecNumber evidence="5">3.1.3.48</ecNumber>
    </recommendedName>
</protein>